<protein>
    <submittedName>
        <fullName evidence="1">Uncharacterized protein</fullName>
    </submittedName>
</protein>
<dbReference type="EMBL" id="SWKU01000009">
    <property type="protein sequence ID" value="KAF3003553.1"/>
    <property type="molecule type" value="Genomic_DNA"/>
</dbReference>
<proteinExistence type="predicted"/>
<reference evidence="1" key="1">
    <citation type="submission" date="2019-04" db="EMBL/GenBank/DDBJ databases">
        <title>Sequencing of skin fungus with MAO and IRED activity.</title>
        <authorList>
            <person name="Marsaioli A.J."/>
            <person name="Bonatto J.M.C."/>
            <person name="Reis Junior O."/>
        </authorList>
    </citation>
    <scope>NUCLEOTIDE SEQUENCE</scope>
    <source>
        <strain evidence="1">30M1</strain>
    </source>
</reference>
<organism evidence="1 2">
    <name type="scientific">Curvularia kusanoi</name>
    <name type="common">Cochliobolus kusanoi</name>
    <dbReference type="NCBI Taxonomy" id="90978"/>
    <lineage>
        <taxon>Eukaryota</taxon>
        <taxon>Fungi</taxon>
        <taxon>Dikarya</taxon>
        <taxon>Ascomycota</taxon>
        <taxon>Pezizomycotina</taxon>
        <taxon>Dothideomycetes</taxon>
        <taxon>Pleosporomycetidae</taxon>
        <taxon>Pleosporales</taxon>
        <taxon>Pleosporineae</taxon>
        <taxon>Pleosporaceae</taxon>
        <taxon>Curvularia</taxon>
    </lineage>
</organism>
<sequence>MSSPATQYVYIPNLVGRQMLRIPLEDVAAEDIITFSSTVSQASTESMETAPSHRVLSDDRLVWVDYATIKLRIIIMRTGDNS</sequence>
<comment type="caution">
    <text evidence="1">The sequence shown here is derived from an EMBL/GenBank/DDBJ whole genome shotgun (WGS) entry which is preliminary data.</text>
</comment>
<accession>A0A9P4WBX2</accession>
<keyword evidence="2" id="KW-1185">Reference proteome</keyword>
<evidence type="ECO:0000313" key="2">
    <source>
        <dbReference type="Proteomes" id="UP000801428"/>
    </source>
</evidence>
<name>A0A9P4WBX2_CURKU</name>
<dbReference type="AlphaFoldDB" id="A0A9P4WBX2"/>
<evidence type="ECO:0000313" key="1">
    <source>
        <dbReference type="EMBL" id="KAF3003553.1"/>
    </source>
</evidence>
<dbReference type="OrthoDB" id="3790619at2759"/>
<gene>
    <name evidence="1" type="ORF">E8E13_006055</name>
</gene>
<dbReference type="Proteomes" id="UP000801428">
    <property type="component" value="Unassembled WGS sequence"/>
</dbReference>